<dbReference type="EMBL" id="JABBWG010000030">
    <property type="protein sequence ID" value="KAG1811115.1"/>
    <property type="molecule type" value="Genomic_DNA"/>
</dbReference>
<protein>
    <submittedName>
        <fullName evidence="1">Uncharacterized protein</fullName>
    </submittedName>
</protein>
<organism evidence="1 2">
    <name type="scientific">Suillus subaureus</name>
    <dbReference type="NCBI Taxonomy" id="48587"/>
    <lineage>
        <taxon>Eukaryota</taxon>
        <taxon>Fungi</taxon>
        <taxon>Dikarya</taxon>
        <taxon>Basidiomycota</taxon>
        <taxon>Agaricomycotina</taxon>
        <taxon>Agaricomycetes</taxon>
        <taxon>Agaricomycetidae</taxon>
        <taxon>Boletales</taxon>
        <taxon>Suillineae</taxon>
        <taxon>Suillaceae</taxon>
        <taxon>Suillus</taxon>
    </lineage>
</organism>
<accession>A0A9P7JAI8</accession>
<keyword evidence="2" id="KW-1185">Reference proteome</keyword>
<dbReference type="GeneID" id="64625424"/>
<name>A0A9P7JAI8_9AGAM</name>
<comment type="caution">
    <text evidence="1">The sequence shown here is derived from an EMBL/GenBank/DDBJ whole genome shotgun (WGS) entry which is preliminary data.</text>
</comment>
<dbReference type="RefSeq" id="XP_041189775.1">
    <property type="nucleotide sequence ID" value="XM_041331407.1"/>
</dbReference>
<gene>
    <name evidence="1" type="ORF">BJ212DRAFT_1278082</name>
</gene>
<reference evidence="1" key="1">
    <citation type="journal article" date="2020" name="New Phytol.">
        <title>Comparative genomics reveals dynamic genome evolution in host specialist ectomycorrhizal fungi.</title>
        <authorList>
            <person name="Lofgren L.A."/>
            <person name="Nguyen N.H."/>
            <person name="Vilgalys R."/>
            <person name="Ruytinx J."/>
            <person name="Liao H.L."/>
            <person name="Branco S."/>
            <person name="Kuo A."/>
            <person name="LaButti K."/>
            <person name="Lipzen A."/>
            <person name="Andreopoulos W."/>
            <person name="Pangilinan J."/>
            <person name="Riley R."/>
            <person name="Hundley H."/>
            <person name="Na H."/>
            <person name="Barry K."/>
            <person name="Grigoriev I.V."/>
            <person name="Stajich J.E."/>
            <person name="Kennedy P.G."/>
        </authorList>
    </citation>
    <scope>NUCLEOTIDE SEQUENCE</scope>
    <source>
        <strain evidence="1">MN1</strain>
    </source>
</reference>
<sequence length="54" mass="6489">MWVCHVYQQLISVQSFNFTISQVYYMTYDLQREYDTINPQTYSDVMVLSGKTRP</sequence>
<evidence type="ECO:0000313" key="2">
    <source>
        <dbReference type="Proteomes" id="UP000807769"/>
    </source>
</evidence>
<dbReference type="OrthoDB" id="2692094at2759"/>
<dbReference type="Proteomes" id="UP000807769">
    <property type="component" value="Unassembled WGS sequence"/>
</dbReference>
<proteinExistence type="predicted"/>
<dbReference type="AlphaFoldDB" id="A0A9P7JAI8"/>
<evidence type="ECO:0000313" key="1">
    <source>
        <dbReference type="EMBL" id="KAG1811115.1"/>
    </source>
</evidence>